<evidence type="ECO:0000313" key="8">
    <source>
        <dbReference type="Proteomes" id="UP000029538"/>
    </source>
</evidence>
<name>A0A096C0A6_9BACT</name>
<dbReference type="PANTHER" id="PTHR10846">
    <property type="entry name" value="SODIUM/POTASSIUM/CALCIUM EXCHANGER"/>
    <property type="match status" value="1"/>
</dbReference>
<feature type="domain" description="Sodium/calcium exchanger membrane region" evidence="6">
    <location>
        <begin position="175"/>
        <end position="315"/>
    </location>
</feature>
<feature type="transmembrane region" description="Helical" evidence="5">
    <location>
        <begin position="301"/>
        <end position="318"/>
    </location>
</feature>
<dbReference type="NCBIfam" id="TIGR00367">
    <property type="entry name" value="calcium/sodium antiporter"/>
    <property type="match status" value="1"/>
</dbReference>
<feature type="transmembrane region" description="Helical" evidence="5">
    <location>
        <begin position="239"/>
        <end position="263"/>
    </location>
</feature>
<evidence type="ECO:0000256" key="1">
    <source>
        <dbReference type="ARBA" id="ARBA00004141"/>
    </source>
</evidence>
<feature type="transmembrane region" description="Helical" evidence="5">
    <location>
        <begin position="173"/>
        <end position="193"/>
    </location>
</feature>
<proteinExistence type="predicted"/>
<sequence>MLLNLVFIVIGIALVLWGADRLTEGAVAVATKMNISQMVIGLTIVAMGTSMPELCVSFVSALKGTPDLAVGNVVGSNIFNTLLIVGVAATIAPMAILRSTVRKDIPFALVASVILMMMCFDGKISRLDAAILFAFFVIFMYMTLSSAKVEKNAAEAESESTETLESKPKLSGIMSVVWIVVGLGCLIGGSTLFVDGAIKVASYLGVSEAVIGLTIVAGGTSLPELATSVVAAKKGKSAIAIGNVLGSNVFNVLGILGVTGLVSPMHLQGITMTDISVLVISMIMIWFFSFTKYVIERWEGFVLFASFITYATYLILGVS</sequence>
<dbReference type="GO" id="GO:0008273">
    <property type="term" value="F:calcium, potassium:sodium antiporter activity"/>
    <property type="evidence" value="ECO:0007669"/>
    <property type="project" value="TreeGrafter"/>
</dbReference>
<feature type="transmembrane region" description="Helical" evidence="5">
    <location>
        <begin position="35"/>
        <end position="62"/>
    </location>
</feature>
<feature type="domain" description="Sodium/calcium exchanger membrane region" evidence="6">
    <location>
        <begin position="5"/>
        <end position="143"/>
    </location>
</feature>
<dbReference type="PANTHER" id="PTHR10846:SF8">
    <property type="entry name" value="INNER MEMBRANE PROTEIN YRBG"/>
    <property type="match status" value="1"/>
</dbReference>
<accession>A0A096C0A6</accession>
<dbReference type="AlphaFoldDB" id="A0A096C0A6"/>
<keyword evidence="4 5" id="KW-0472">Membrane</keyword>
<evidence type="ECO:0000256" key="4">
    <source>
        <dbReference type="ARBA" id="ARBA00023136"/>
    </source>
</evidence>
<comment type="caution">
    <text evidence="7">The sequence shown here is derived from an EMBL/GenBank/DDBJ whole genome shotgun (WGS) entry which is preliminary data.</text>
</comment>
<feature type="transmembrane region" description="Helical" evidence="5">
    <location>
        <begin position="275"/>
        <end position="295"/>
    </location>
</feature>
<dbReference type="Proteomes" id="UP000029538">
    <property type="component" value="Unassembled WGS sequence"/>
</dbReference>
<dbReference type="GO" id="GO:0006874">
    <property type="term" value="P:intracellular calcium ion homeostasis"/>
    <property type="evidence" value="ECO:0007669"/>
    <property type="project" value="TreeGrafter"/>
</dbReference>
<evidence type="ECO:0000259" key="6">
    <source>
        <dbReference type="Pfam" id="PF01699"/>
    </source>
</evidence>
<dbReference type="InterPro" id="IPR044880">
    <property type="entry name" value="NCX_ion-bd_dom_sf"/>
</dbReference>
<dbReference type="EMBL" id="JRNR01000096">
    <property type="protein sequence ID" value="KGF48432.1"/>
    <property type="molecule type" value="Genomic_DNA"/>
</dbReference>
<gene>
    <name evidence="7" type="ORF">HMPREF0654_09260</name>
</gene>
<reference evidence="7 8" key="1">
    <citation type="submission" date="2014-07" db="EMBL/GenBank/DDBJ databases">
        <authorList>
            <person name="McCorrison J."/>
            <person name="Sanka R."/>
            <person name="Torralba M."/>
            <person name="Gillis M."/>
            <person name="Haft D.H."/>
            <person name="Methe B."/>
            <person name="Sutton G."/>
            <person name="Nelson K.E."/>
        </authorList>
    </citation>
    <scope>NUCLEOTIDE SEQUENCE [LARGE SCALE GENOMIC DNA]</scope>
    <source>
        <strain evidence="7 8">DNF00882</strain>
    </source>
</reference>
<dbReference type="InterPro" id="IPR004837">
    <property type="entry name" value="NaCa_Exmemb"/>
</dbReference>
<keyword evidence="3 5" id="KW-1133">Transmembrane helix</keyword>
<evidence type="ECO:0000256" key="3">
    <source>
        <dbReference type="ARBA" id="ARBA00022989"/>
    </source>
</evidence>
<evidence type="ECO:0000256" key="2">
    <source>
        <dbReference type="ARBA" id="ARBA00022692"/>
    </source>
</evidence>
<dbReference type="InterPro" id="IPR004481">
    <property type="entry name" value="K/Na/Ca-exchanger"/>
</dbReference>
<organism evidence="7 8">
    <name type="scientific">Prevotella disiens DNF00882</name>
    <dbReference type="NCBI Taxonomy" id="1401075"/>
    <lineage>
        <taxon>Bacteria</taxon>
        <taxon>Pseudomonadati</taxon>
        <taxon>Bacteroidota</taxon>
        <taxon>Bacteroidia</taxon>
        <taxon>Bacteroidales</taxon>
        <taxon>Prevotellaceae</taxon>
        <taxon>Prevotella</taxon>
    </lineage>
</organism>
<dbReference type="Gene3D" id="1.20.1420.30">
    <property type="entry name" value="NCX, central ion-binding region"/>
    <property type="match status" value="1"/>
</dbReference>
<evidence type="ECO:0000313" key="7">
    <source>
        <dbReference type="EMBL" id="KGF48432.1"/>
    </source>
</evidence>
<dbReference type="GO" id="GO:0005886">
    <property type="term" value="C:plasma membrane"/>
    <property type="evidence" value="ECO:0007669"/>
    <property type="project" value="TreeGrafter"/>
</dbReference>
<comment type="subcellular location">
    <subcellularLocation>
        <location evidence="1">Membrane</location>
        <topology evidence="1">Multi-pass membrane protein</topology>
    </subcellularLocation>
</comment>
<dbReference type="RefSeq" id="WP_036884203.1">
    <property type="nucleotide sequence ID" value="NZ_JRNR01000096.1"/>
</dbReference>
<dbReference type="GO" id="GO:0005262">
    <property type="term" value="F:calcium channel activity"/>
    <property type="evidence" value="ECO:0007669"/>
    <property type="project" value="TreeGrafter"/>
</dbReference>
<feature type="transmembrane region" description="Helical" evidence="5">
    <location>
        <begin position="74"/>
        <end position="97"/>
    </location>
</feature>
<dbReference type="Pfam" id="PF01699">
    <property type="entry name" value="Na_Ca_ex"/>
    <property type="match status" value="2"/>
</dbReference>
<evidence type="ECO:0000256" key="5">
    <source>
        <dbReference type="SAM" id="Phobius"/>
    </source>
</evidence>
<feature type="transmembrane region" description="Helical" evidence="5">
    <location>
        <begin position="127"/>
        <end position="144"/>
    </location>
</feature>
<protein>
    <submittedName>
        <fullName evidence="7">Sodium:proton exchanger</fullName>
    </submittedName>
</protein>
<keyword evidence="2 5" id="KW-0812">Transmembrane</keyword>